<evidence type="ECO:0000313" key="3">
    <source>
        <dbReference type="EMBL" id="MBY4797065.1"/>
    </source>
</evidence>
<name>A0ABS7MJ01_9ACTN</name>
<dbReference type="PROSITE" id="PS51096">
    <property type="entry name" value="PTS_EIIA_TYPE_4"/>
    <property type="match status" value="1"/>
</dbReference>
<evidence type="ECO:0000259" key="2">
    <source>
        <dbReference type="PROSITE" id="PS51096"/>
    </source>
</evidence>
<dbReference type="SUPFAM" id="SSF53062">
    <property type="entry name" value="PTS system fructose IIA component-like"/>
    <property type="match status" value="1"/>
</dbReference>
<protein>
    <recommendedName>
        <fullName evidence="2">PTS EIIA type-4 domain-containing protein</fullName>
    </recommendedName>
</protein>
<dbReference type="InterPro" id="IPR004701">
    <property type="entry name" value="PTS_EIIA_man-typ"/>
</dbReference>
<reference evidence="3 4" key="1">
    <citation type="submission" date="2021-08" db="EMBL/GenBank/DDBJ databases">
        <title>Collinsella faecalis sp. nov. isolated from swine faeces.</title>
        <authorList>
            <person name="Oh B.S."/>
            <person name="Lee J.H."/>
        </authorList>
    </citation>
    <scope>NUCLEOTIDE SEQUENCE [LARGE SCALE GENOMIC DNA]</scope>
    <source>
        <strain evidence="3 4">AGMB00827</strain>
    </source>
</reference>
<feature type="domain" description="PTS EIIA type-4" evidence="2">
    <location>
        <begin position="1"/>
        <end position="128"/>
    </location>
</feature>
<dbReference type="InterPro" id="IPR051471">
    <property type="entry name" value="Bacterial_PTS_sugar_comp"/>
</dbReference>
<keyword evidence="4" id="KW-1185">Reference proteome</keyword>
<dbReference type="EMBL" id="JAIMFO010000004">
    <property type="protein sequence ID" value="MBY4797065.1"/>
    <property type="molecule type" value="Genomic_DNA"/>
</dbReference>
<sequence length="139" mass="14943">MVEILLVTHGGLAEGLLSSLAMVAGNTDCCCSLSLHEGDAPEVFAEKLTKTVQSLCTKEVDGLLVLVDLLGGTPFNSVFRLLRDLKGDDVRCIAGVNFPMLIEAVFNCERSDLDELERMCLEAAHAGIVSCSELMNVKQ</sequence>
<dbReference type="Gene3D" id="3.40.50.510">
    <property type="entry name" value="Phosphotransferase system, mannose-type IIA component"/>
    <property type="match status" value="1"/>
</dbReference>
<evidence type="ECO:0000256" key="1">
    <source>
        <dbReference type="ARBA" id="ARBA00022679"/>
    </source>
</evidence>
<dbReference type="InterPro" id="IPR036662">
    <property type="entry name" value="PTS_EIIA_man-typ_sf"/>
</dbReference>
<dbReference type="Pfam" id="PF03610">
    <property type="entry name" value="EIIA-man"/>
    <property type="match status" value="1"/>
</dbReference>
<dbReference type="RefSeq" id="WP_222198783.1">
    <property type="nucleotide sequence ID" value="NZ_JAIMFO010000004.1"/>
</dbReference>
<evidence type="ECO:0000313" key="4">
    <source>
        <dbReference type="Proteomes" id="UP000700908"/>
    </source>
</evidence>
<accession>A0ABS7MJ01</accession>
<organism evidence="3 4">
    <name type="scientific">Collinsella ureilytica</name>
    <dbReference type="NCBI Taxonomy" id="2869515"/>
    <lineage>
        <taxon>Bacteria</taxon>
        <taxon>Bacillati</taxon>
        <taxon>Actinomycetota</taxon>
        <taxon>Coriobacteriia</taxon>
        <taxon>Coriobacteriales</taxon>
        <taxon>Coriobacteriaceae</taxon>
        <taxon>Collinsella</taxon>
    </lineage>
</organism>
<dbReference type="PANTHER" id="PTHR33799:SF1">
    <property type="entry name" value="PTS SYSTEM MANNOSE-SPECIFIC EIIAB COMPONENT-RELATED"/>
    <property type="match status" value="1"/>
</dbReference>
<gene>
    <name evidence="3" type="ORF">K6V98_01635</name>
</gene>
<proteinExistence type="predicted"/>
<keyword evidence="1" id="KW-0808">Transferase</keyword>
<dbReference type="Proteomes" id="UP000700908">
    <property type="component" value="Unassembled WGS sequence"/>
</dbReference>
<comment type="caution">
    <text evidence="3">The sequence shown here is derived from an EMBL/GenBank/DDBJ whole genome shotgun (WGS) entry which is preliminary data.</text>
</comment>
<dbReference type="PANTHER" id="PTHR33799">
    <property type="entry name" value="PTS PERMEASE-RELATED-RELATED"/>
    <property type="match status" value="1"/>
</dbReference>